<dbReference type="AlphaFoldDB" id="A0A286UDY5"/>
<gene>
    <name evidence="4" type="ORF">PNOK_0621500</name>
</gene>
<keyword evidence="2" id="KW-0624">Polysaccharide degradation</keyword>
<feature type="signal peptide" evidence="3">
    <location>
        <begin position="1"/>
        <end position="19"/>
    </location>
</feature>
<evidence type="ECO:0000256" key="3">
    <source>
        <dbReference type="SAM" id="SignalP"/>
    </source>
</evidence>
<dbReference type="PANTHER" id="PTHR34002">
    <property type="entry name" value="BLR1656 PROTEIN"/>
    <property type="match status" value="1"/>
</dbReference>
<dbReference type="InParanoid" id="A0A286UDY5"/>
<organism evidence="4 5">
    <name type="scientific">Pyrrhoderma noxium</name>
    <dbReference type="NCBI Taxonomy" id="2282107"/>
    <lineage>
        <taxon>Eukaryota</taxon>
        <taxon>Fungi</taxon>
        <taxon>Dikarya</taxon>
        <taxon>Basidiomycota</taxon>
        <taxon>Agaricomycotina</taxon>
        <taxon>Agaricomycetes</taxon>
        <taxon>Hymenochaetales</taxon>
        <taxon>Hymenochaetaceae</taxon>
        <taxon>Pyrrhoderma</taxon>
    </lineage>
</organism>
<dbReference type="OrthoDB" id="95118at2759"/>
<accession>A0A286UDY5</accession>
<dbReference type="Proteomes" id="UP000217199">
    <property type="component" value="Unassembled WGS sequence"/>
</dbReference>
<evidence type="ECO:0000313" key="5">
    <source>
        <dbReference type="Proteomes" id="UP000217199"/>
    </source>
</evidence>
<dbReference type="InterPro" id="IPR002594">
    <property type="entry name" value="GH12"/>
</dbReference>
<protein>
    <submittedName>
        <fullName evidence="4">Glycoside hydrolase family 12</fullName>
    </submittedName>
</protein>
<evidence type="ECO:0000256" key="2">
    <source>
        <dbReference type="RuleBase" id="RU361163"/>
    </source>
</evidence>
<dbReference type="GO" id="GO:0000272">
    <property type="term" value="P:polysaccharide catabolic process"/>
    <property type="evidence" value="ECO:0007669"/>
    <property type="project" value="UniProtKB-KW"/>
</dbReference>
<feature type="chain" id="PRO_5013937865" evidence="3">
    <location>
        <begin position="20"/>
        <end position="256"/>
    </location>
</feature>
<dbReference type="STRING" id="2282107.A0A286UDY5"/>
<comment type="similarity">
    <text evidence="1 2">Belongs to the glycosyl hydrolase 12 (cellulase H) family.</text>
</comment>
<name>A0A286UDY5_9AGAM</name>
<evidence type="ECO:0000256" key="1">
    <source>
        <dbReference type="ARBA" id="ARBA00005519"/>
    </source>
</evidence>
<keyword evidence="2 4" id="KW-0378">Hydrolase</keyword>
<dbReference type="SUPFAM" id="SSF49899">
    <property type="entry name" value="Concanavalin A-like lectins/glucanases"/>
    <property type="match status" value="1"/>
</dbReference>
<keyword evidence="2" id="KW-0326">Glycosidase</keyword>
<sequence length="256" mass="27020">MAKSSFLLSALFLLPLALASPTSLTKRLDTSEHCGQWDTVTAGDYELFLDQWGISGATGSQCSSITSLSGETIAWSTTWSWSGGSGVKTFSNIQLNTGVGRQLSAISSIPSTWDWSYKLSGSVVADVAYDLFTANTATGDNVNEIMIWLANYNAGPISSQYGSDGKPVPVASNLSIAGQTWNLYFGSNGANNVYSFLPSSGNAVTKFSGDIKDFFTYLTKNQGVSSSQYLKTVQAGTEPTSGSGTLTTSAYSISIS</sequence>
<reference evidence="4 5" key="1">
    <citation type="journal article" date="2017" name="Mol. Ecol.">
        <title>Comparative and population genomic landscape of Phellinus noxius: A hypervariable fungus causing root rot in trees.</title>
        <authorList>
            <person name="Chung C.L."/>
            <person name="Lee T.J."/>
            <person name="Akiba M."/>
            <person name="Lee H.H."/>
            <person name="Kuo T.H."/>
            <person name="Liu D."/>
            <person name="Ke H.M."/>
            <person name="Yokoi T."/>
            <person name="Roa M.B."/>
            <person name="Lu M.J."/>
            <person name="Chang Y.Y."/>
            <person name="Ann P.J."/>
            <person name="Tsai J.N."/>
            <person name="Chen C.Y."/>
            <person name="Tzean S.S."/>
            <person name="Ota Y."/>
            <person name="Hattori T."/>
            <person name="Sahashi N."/>
            <person name="Liou R.F."/>
            <person name="Kikuchi T."/>
            <person name="Tsai I.J."/>
        </authorList>
    </citation>
    <scope>NUCLEOTIDE SEQUENCE [LARGE SCALE GENOMIC DNA]</scope>
    <source>
        <strain evidence="4 5">FFPRI411160</strain>
    </source>
</reference>
<dbReference type="EMBL" id="NBII01000006">
    <property type="protein sequence ID" value="PAV17729.1"/>
    <property type="molecule type" value="Genomic_DNA"/>
</dbReference>
<comment type="caution">
    <text evidence="4">The sequence shown here is derived from an EMBL/GenBank/DDBJ whole genome shotgun (WGS) entry which is preliminary data.</text>
</comment>
<dbReference type="InterPro" id="IPR013319">
    <property type="entry name" value="GH11/12"/>
</dbReference>
<dbReference type="InterPro" id="IPR013320">
    <property type="entry name" value="ConA-like_dom_sf"/>
</dbReference>
<dbReference type="Gene3D" id="2.60.120.180">
    <property type="match status" value="1"/>
</dbReference>
<evidence type="ECO:0000313" key="4">
    <source>
        <dbReference type="EMBL" id="PAV17729.1"/>
    </source>
</evidence>
<keyword evidence="2" id="KW-0119">Carbohydrate metabolism</keyword>
<keyword evidence="3" id="KW-0732">Signal</keyword>
<dbReference type="GO" id="GO:0008810">
    <property type="term" value="F:cellulase activity"/>
    <property type="evidence" value="ECO:0007669"/>
    <property type="project" value="InterPro"/>
</dbReference>
<dbReference type="PANTHER" id="PTHR34002:SF9">
    <property type="entry name" value="XYLOGLUCAN-SPECIFIC ENDO-BETA-1,4-GLUCANASE A"/>
    <property type="match status" value="1"/>
</dbReference>
<keyword evidence="5" id="KW-1185">Reference proteome</keyword>
<dbReference type="Pfam" id="PF01670">
    <property type="entry name" value="Glyco_hydro_12"/>
    <property type="match status" value="1"/>
</dbReference>
<proteinExistence type="inferred from homology"/>